<name>A0A5A7UNZ2_CUCMM</name>
<evidence type="ECO:0000313" key="3">
    <source>
        <dbReference type="EMBL" id="KAA0055179.1"/>
    </source>
</evidence>
<dbReference type="EMBL" id="SSTE01008544">
    <property type="protein sequence ID" value="KAA0055179.1"/>
    <property type="molecule type" value="Genomic_DNA"/>
</dbReference>
<reference evidence="3 4" key="1">
    <citation type="submission" date="2019-08" db="EMBL/GenBank/DDBJ databases">
        <title>Draft genome sequences of two oriental melons (Cucumis melo L. var makuwa).</title>
        <authorList>
            <person name="Kwon S.-Y."/>
        </authorList>
    </citation>
    <scope>NUCLEOTIDE SEQUENCE [LARGE SCALE GENOMIC DNA]</scope>
    <source>
        <strain evidence="4">cv. SW 3</strain>
        <tissue evidence="3">Leaf</tissue>
    </source>
</reference>
<dbReference type="Proteomes" id="UP000321393">
    <property type="component" value="Unassembled WGS sequence"/>
</dbReference>
<accession>A0A5A7UNZ2</accession>
<dbReference type="AlphaFoldDB" id="A0A5A7UNZ2"/>
<dbReference type="InterPro" id="IPR004242">
    <property type="entry name" value="Transposase_21"/>
</dbReference>
<evidence type="ECO:0008006" key="5">
    <source>
        <dbReference type="Google" id="ProtNLM"/>
    </source>
</evidence>
<dbReference type="Pfam" id="PF13963">
    <property type="entry name" value="Transpos_assoc"/>
    <property type="match status" value="1"/>
</dbReference>
<sequence length="364" mass="42921">MFNKEWVHLNRATDEYMKGVWEFVEKVKKDATDVDLIMCPSKDCRNMSHQSFDVVYEHLVIKGMDPTYKIWLKRMFNTYEIAKNLTWHSQHKSNDGKMHHPLDSVAWELIDMKLPDFTMDPRNLRFGLATDGFNPFSSLSSRYSCWPVMLVTYNLPPWLCMKKENIMLTLLIPGPKQPGLLPKGPGNTIMRLCSMFNTLCQRVIDREKLVEIEHEIVETLCLLEKFFPPSFFDIMVHLLIHLGREARLCEPVQFRWMYPFERYMKVLKAYVRNRARPEGCIAEDYLADECVNFSSRFFNEQPEFFRKECRNEELENSVILEGHPISVGISITVDDDDLKNAHRYVLFNTTEIEPFVEYVFKVEA</sequence>
<evidence type="ECO:0000259" key="1">
    <source>
        <dbReference type="Pfam" id="PF13960"/>
    </source>
</evidence>
<gene>
    <name evidence="3" type="ORF">E6C27_scaffold80G00030</name>
</gene>
<evidence type="ECO:0000313" key="4">
    <source>
        <dbReference type="Proteomes" id="UP000321393"/>
    </source>
</evidence>
<protein>
    <recommendedName>
        <fullName evidence="5">DUF4218 domain-containing protein</fullName>
    </recommendedName>
</protein>
<dbReference type="OrthoDB" id="1886754at2759"/>
<proteinExistence type="predicted"/>
<dbReference type="STRING" id="1194695.A0A5A7UNZ2"/>
<feature type="domain" description="DUF4218" evidence="1">
    <location>
        <begin position="199"/>
        <end position="311"/>
    </location>
</feature>
<dbReference type="InterPro" id="IPR029480">
    <property type="entry name" value="Transpos_assoc"/>
</dbReference>
<comment type="caution">
    <text evidence="3">The sequence shown here is derived from an EMBL/GenBank/DDBJ whole genome shotgun (WGS) entry which is preliminary data.</text>
</comment>
<dbReference type="PANTHER" id="PTHR48258">
    <property type="entry name" value="DUF4218 DOMAIN-CONTAINING PROTEIN-RELATED"/>
    <property type="match status" value="1"/>
</dbReference>
<dbReference type="Pfam" id="PF02992">
    <property type="entry name" value="Transposase_21"/>
    <property type="match status" value="1"/>
</dbReference>
<dbReference type="InterPro" id="IPR025452">
    <property type="entry name" value="DUF4218"/>
</dbReference>
<feature type="domain" description="Transposase-associated" evidence="2">
    <location>
        <begin position="4"/>
        <end position="73"/>
    </location>
</feature>
<organism evidence="3 4">
    <name type="scientific">Cucumis melo var. makuwa</name>
    <name type="common">Oriental melon</name>
    <dbReference type="NCBI Taxonomy" id="1194695"/>
    <lineage>
        <taxon>Eukaryota</taxon>
        <taxon>Viridiplantae</taxon>
        <taxon>Streptophyta</taxon>
        <taxon>Embryophyta</taxon>
        <taxon>Tracheophyta</taxon>
        <taxon>Spermatophyta</taxon>
        <taxon>Magnoliopsida</taxon>
        <taxon>eudicotyledons</taxon>
        <taxon>Gunneridae</taxon>
        <taxon>Pentapetalae</taxon>
        <taxon>rosids</taxon>
        <taxon>fabids</taxon>
        <taxon>Cucurbitales</taxon>
        <taxon>Cucurbitaceae</taxon>
        <taxon>Benincaseae</taxon>
        <taxon>Cucumis</taxon>
    </lineage>
</organism>
<dbReference type="Pfam" id="PF13960">
    <property type="entry name" value="DUF4218"/>
    <property type="match status" value="1"/>
</dbReference>
<evidence type="ECO:0000259" key="2">
    <source>
        <dbReference type="Pfam" id="PF13963"/>
    </source>
</evidence>